<organism evidence="2 4">
    <name type="scientific">Photinus pyralis</name>
    <name type="common">Common eastern firefly</name>
    <name type="synonym">Lampyris pyralis</name>
    <dbReference type="NCBI Taxonomy" id="7054"/>
    <lineage>
        <taxon>Eukaryota</taxon>
        <taxon>Metazoa</taxon>
        <taxon>Ecdysozoa</taxon>
        <taxon>Arthropoda</taxon>
        <taxon>Hexapoda</taxon>
        <taxon>Insecta</taxon>
        <taxon>Pterygota</taxon>
        <taxon>Neoptera</taxon>
        <taxon>Endopterygota</taxon>
        <taxon>Coleoptera</taxon>
        <taxon>Polyphaga</taxon>
        <taxon>Elateriformia</taxon>
        <taxon>Elateroidea</taxon>
        <taxon>Lampyridae</taxon>
        <taxon>Lampyrinae</taxon>
        <taxon>Photinus</taxon>
    </lineage>
</organism>
<evidence type="ECO:0000259" key="1">
    <source>
        <dbReference type="Pfam" id="PF18701"/>
    </source>
</evidence>
<reference evidence="2 4" key="1">
    <citation type="journal article" date="2018" name="Elife">
        <title>Firefly genomes illuminate parallel origins of bioluminescence in beetles.</title>
        <authorList>
            <person name="Fallon T.R."/>
            <person name="Lower S.E."/>
            <person name="Chang C.H."/>
            <person name="Bessho-Uehara M."/>
            <person name="Martin G.J."/>
            <person name="Bewick A.J."/>
            <person name="Behringer M."/>
            <person name="Debat H.J."/>
            <person name="Wong I."/>
            <person name="Day J.C."/>
            <person name="Suvorov A."/>
            <person name="Silva C.J."/>
            <person name="Stanger-Hall K.F."/>
            <person name="Hall D.W."/>
            <person name="Schmitz R.J."/>
            <person name="Nelson D.R."/>
            <person name="Lewis S.M."/>
            <person name="Shigenobu S."/>
            <person name="Bybee S.M."/>
            <person name="Larracuente A.M."/>
            <person name="Oba Y."/>
            <person name="Weng J.K."/>
        </authorList>
    </citation>
    <scope>NUCLEOTIDE SEQUENCE [LARGE SCALE GENOMIC DNA]</scope>
    <source>
        <strain evidence="2">1611_PpyrPB1</strain>
        <tissue evidence="2">Whole body</tissue>
    </source>
</reference>
<protein>
    <recommendedName>
        <fullName evidence="1">DUF5641 domain-containing protein</fullName>
    </recommendedName>
</protein>
<dbReference type="PANTHER" id="PTHR47331">
    <property type="entry name" value="PHD-TYPE DOMAIN-CONTAINING PROTEIN"/>
    <property type="match status" value="1"/>
</dbReference>
<evidence type="ECO:0000313" key="2">
    <source>
        <dbReference type="EMBL" id="KAB0790597.1"/>
    </source>
</evidence>
<feature type="domain" description="DUF5641" evidence="1">
    <location>
        <begin position="163"/>
        <end position="250"/>
    </location>
</feature>
<dbReference type="InParanoid" id="A0A5N3ZZV1"/>
<dbReference type="AlphaFoldDB" id="A0A5N3ZZV1"/>
<dbReference type="EMBL" id="VVIM01001053">
    <property type="protein sequence ID" value="KAB0790597.1"/>
    <property type="molecule type" value="Genomic_DNA"/>
</dbReference>
<dbReference type="Proteomes" id="UP000327044">
    <property type="component" value="Unassembled WGS sequence"/>
</dbReference>
<dbReference type="InterPro" id="IPR040676">
    <property type="entry name" value="DUF5641"/>
</dbReference>
<gene>
    <name evidence="3" type="ORF">PPYR_10298</name>
    <name evidence="2" type="ORF">PPYR_14996</name>
</gene>
<evidence type="ECO:0000313" key="3">
    <source>
        <dbReference type="EMBL" id="KAB0796237.1"/>
    </source>
</evidence>
<dbReference type="EMBL" id="VVIM01000007">
    <property type="protein sequence ID" value="KAB0796237.1"/>
    <property type="molecule type" value="Genomic_DNA"/>
</dbReference>
<accession>A0A5N3ZZV1</accession>
<comment type="caution">
    <text evidence="2">The sequence shown here is derived from an EMBL/GenBank/DDBJ whole genome shotgun (WGS) entry which is preliminary data.</text>
</comment>
<reference evidence="2" key="2">
    <citation type="submission" date="2019-08" db="EMBL/GenBank/DDBJ databases">
        <authorList>
            <consortium name="Photinus pyralis genome working group"/>
            <person name="Fallon T.R."/>
            <person name="Sander Lower S.E."/>
            <person name="Weng J.-K."/>
        </authorList>
    </citation>
    <scope>NUCLEOTIDE SEQUENCE</scope>
    <source>
        <strain evidence="2">1611_PpyrPB1</strain>
        <tissue evidence="2">Whole body</tissue>
    </source>
</reference>
<keyword evidence="4" id="KW-1185">Reference proteome</keyword>
<name>A0A5N3ZZV1_PHOPY</name>
<dbReference type="Pfam" id="PF18701">
    <property type="entry name" value="DUF5641"/>
    <property type="match status" value="1"/>
</dbReference>
<sequence>MLNNVTDAKRVTFTTTIEYDIFSKISSLRTLINVSAYCYRFYDNTKKILINKNSLHIDPTEREEVLKKLIKVAQSQSFPTEIKSLLKNYALKPNSVLLCLKPFIDKDGLLRVGGRLTLSDLNYSAKHQLILPKHHILTKLIAENEHVRLLHCGSQTLLNSLREPMVQHFWKRWQKEYLHGLQMRNKWRKPTTPIKVGDLVTIVDDNLPTCTWKMGRVIQLHPGKDNEVRVVTIKTATSEIKRAINKVCVLPLSDN</sequence>
<evidence type="ECO:0000313" key="4">
    <source>
        <dbReference type="Proteomes" id="UP000327044"/>
    </source>
</evidence>
<dbReference type="PANTHER" id="PTHR47331:SF5">
    <property type="entry name" value="RIBONUCLEASE H"/>
    <property type="match status" value="1"/>
</dbReference>
<proteinExistence type="predicted"/>